<sequence>MAICQGPCVRCHGRRAGLSSLHTPTFIALREPEYLPSETEPGLRRKDAALCALANVSRKLGDETDGRHFQTRLP</sequence>
<evidence type="ECO:0000313" key="2">
    <source>
        <dbReference type="Proteomes" id="UP000033188"/>
    </source>
</evidence>
<accession>A0A061DCI1</accession>
<dbReference type="Proteomes" id="UP000033188">
    <property type="component" value="Chromosome 3"/>
</dbReference>
<name>A0A061DCI1_BABBI</name>
<dbReference type="GeneID" id="24565270"/>
<proteinExistence type="predicted"/>
<dbReference type="KEGG" id="bbig:BBBOND_0306330"/>
<protein>
    <submittedName>
        <fullName evidence="1">Uncharacterized protein</fullName>
    </submittedName>
</protein>
<reference evidence="2" key="1">
    <citation type="journal article" date="2014" name="Nucleic Acids Res.">
        <title>The evolutionary dynamics of variant antigen genes in Babesia reveal a history of genomic innovation underlying host-parasite interaction.</title>
        <authorList>
            <person name="Jackson A.P."/>
            <person name="Otto T.D."/>
            <person name="Darby A."/>
            <person name="Ramaprasad A."/>
            <person name="Xia D."/>
            <person name="Echaide I.E."/>
            <person name="Farber M."/>
            <person name="Gahlot S."/>
            <person name="Gamble J."/>
            <person name="Gupta D."/>
            <person name="Gupta Y."/>
            <person name="Jackson L."/>
            <person name="Malandrin L."/>
            <person name="Malas T.B."/>
            <person name="Moussa E."/>
            <person name="Nair M."/>
            <person name="Reid A.J."/>
            <person name="Sanders M."/>
            <person name="Sharma J."/>
            <person name="Tracey A."/>
            <person name="Quail M.A."/>
            <person name="Weir W."/>
            <person name="Wastling J.M."/>
            <person name="Hall N."/>
            <person name="Willadsen P."/>
            <person name="Lingelbach K."/>
            <person name="Shiels B."/>
            <person name="Tait A."/>
            <person name="Berriman M."/>
            <person name="Allred D.R."/>
            <person name="Pain A."/>
        </authorList>
    </citation>
    <scope>NUCLEOTIDE SEQUENCE [LARGE SCALE GENOMIC DNA]</scope>
    <source>
        <strain evidence="2">Bond</strain>
    </source>
</reference>
<keyword evidence="2" id="KW-1185">Reference proteome</keyword>
<dbReference type="EMBL" id="LK391709">
    <property type="protein sequence ID" value="CDR96729.1"/>
    <property type="molecule type" value="Genomic_DNA"/>
</dbReference>
<gene>
    <name evidence="1" type="ORF">BBBOND_0306330</name>
</gene>
<organism evidence="1 2">
    <name type="scientific">Babesia bigemina</name>
    <dbReference type="NCBI Taxonomy" id="5866"/>
    <lineage>
        <taxon>Eukaryota</taxon>
        <taxon>Sar</taxon>
        <taxon>Alveolata</taxon>
        <taxon>Apicomplexa</taxon>
        <taxon>Aconoidasida</taxon>
        <taxon>Piroplasmida</taxon>
        <taxon>Babesiidae</taxon>
        <taxon>Babesia</taxon>
    </lineage>
</organism>
<evidence type="ECO:0000313" key="1">
    <source>
        <dbReference type="EMBL" id="CDR96729.1"/>
    </source>
</evidence>
<dbReference type="AlphaFoldDB" id="A0A061DCI1"/>
<dbReference type="VEuPathDB" id="PiroplasmaDB:BBBOND_0306330"/>
<dbReference type="RefSeq" id="XP_012768915.1">
    <property type="nucleotide sequence ID" value="XM_012913461.1"/>
</dbReference>